<evidence type="ECO:0000313" key="6">
    <source>
        <dbReference type="Proteomes" id="UP000289497"/>
    </source>
</evidence>
<name>A0A449B5Q2_9BACT</name>
<evidence type="ECO:0000313" key="5">
    <source>
        <dbReference type="EMBL" id="VEU75933.1"/>
    </source>
</evidence>
<dbReference type="PANTHER" id="PTHR43257:SF2">
    <property type="entry name" value="PYRUVATE DEHYDROGENASE E1 COMPONENT SUBUNIT BETA"/>
    <property type="match status" value="1"/>
</dbReference>
<dbReference type="InterPro" id="IPR009014">
    <property type="entry name" value="Transketo_C/PFOR_II"/>
</dbReference>
<evidence type="ECO:0000256" key="1">
    <source>
        <dbReference type="ARBA" id="ARBA00001964"/>
    </source>
</evidence>
<dbReference type="RefSeq" id="WP_036434173.1">
    <property type="nucleotide sequence ID" value="NZ_LR215039.1"/>
</dbReference>
<dbReference type="SMART" id="SM00861">
    <property type="entry name" value="Transket_pyr"/>
    <property type="match status" value="1"/>
</dbReference>
<dbReference type="Pfam" id="PF02779">
    <property type="entry name" value="Transket_pyr"/>
    <property type="match status" value="1"/>
</dbReference>
<sequence length="332" mass="36280">MADTKVVNNIEALTHALDLAMEKDPNVVLFGEDAGYEGGVFRATQGLQAKYGVQRVFDTPISEAAIAGVAIGASLAGLKPIGELQFQGFSYPAMQQIFTHAARLRNRSRGRLSVPIVIRMPMGGGIRALEHHSEALEAIYSHVPGTKVVMPAFPYDTKGLLLAALADPDPVIFLEPKKIYRAGKQEIPAGYYEVEIGKANVLVEGKDLTLVTYGAQVHDALAAMKKLQASNPEISIELIDLRTIKPLDHQTIVESVKKTGRLLVVHEAVRSFSVSAEIMARVNEKAFEYLKAPMARLTGYDITVPLAKGENFHAINDDKIVEKVKEVMSFKF</sequence>
<evidence type="ECO:0000259" key="4">
    <source>
        <dbReference type="SMART" id="SM00861"/>
    </source>
</evidence>
<protein>
    <submittedName>
        <fullName evidence="5">Pyruvate dehydrogenase E1 component, beta subunit</fullName>
        <ecNumber evidence="5">1.2.4.1</ecNumber>
    </submittedName>
</protein>
<dbReference type="AlphaFoldDB" id="A0A449B5Q2"/>
<dbReference type="Gene3D" id="3.40.50.920">
    <property type="match status" value="1"/>
</dbReference>
<comment type="cofactor">
    <cofactor evidence="1">
        <name>thiamine diphosphate</name>
        <dbReference type="ChEBI" id="CHEBI:58937"/>
    </cofactor>
</comment>
<dbReference type="KEGG" id="mcou:NCTC10179_00089"/>
<dbReference type="EC" id="1.2.4.1" evidence="5"/>
<proteinExistence type="predicted"/>
<keyword evidence="6" id="KW-1185">Reference proteome</keyword>
<feature type="domain" description="Transketolase-like pyrimidine-binding" evidence="4">
    <location>
        <begin position="7"/>
        <end position="182"/>
    </location>
</feature>
<dbReference type="InterPro" id="IPR005475">
    <property type="entry name" value="Transketolase-like_Pyr-bd"/>
</dbReference>
<dbReference type="FunFam" id="3.40.50.970:FF:000001">
    <property type="entry name" value="Pyruvate dehydrogenase E1 beta subunit"/>
    <property type="match status" value="1"/>
</dbReference>
<organism evidence="5 6">
    <name type="scientific">Mycoplasmopsis columboralis</name>
    <dbReference type="NCBI Taxonomy" id="171282"/>
    <lineage>
        <taxon>Bacteria</taxon>
        <taxon>Bacillati</taxon>
        <taxon>Mycoplasmatota</taxon>
        <taxon>Mycoplasmoidales</taxon>
        <taxon>Metamycoplasmataceae</taxon>
        <taxon>Mycoplasmopsis</taxon>
    </lineage>
</organism>
<dbReference type="PANTHER" id="PTHR43257">
    <property type="entry name" value="PYRUVATE DEHYDROGENASE E1 COMPONENT BETA SUBUNIT"/>
    <property type="match status" value="1"/>
</dbReference>
<gene>
    <name evidence="5" type="primary">pdhB</name>
    <name evidence="5" type="ORF">NCTC10179_00089</name>
</gene>
<evidence type="ECO:0000256" key="3">
    <source>
        <dbReference type="ARBA" id="ARBA00023052"/>
    </source>
</evidence>
<dbReference type="Pfam" id="PF02780">
    <property type="entry name" value="Transketolase_C"/>
    <property type="match status" value="1"/>
</dbReference>
<keyword evidence="3" id="KW-0786">Thiamine pyrophosphate</keyword>
<keyword evidence="2 5" id="KW-0560">Oxidoreductase</keyword>
<dbReference type="SUPFAM" id="SSF52922">
    <property type="entry name" value="TK C-terminal domain-like"/>
    <property type="match status" value="1"/>
</dbReference>
<reference evidence="5 6" key="1">
    <citation type="submission" date="2019-01" db="EMBL/GenBank/DDBJ databases">
        <authorList>
            <consortium name="Pathogen Informatics"/>
        </authorList>
    </citation>
    <scope>NUCLEOTIDE SEQUENCE [LARGE SCALE GENOMIC DNA]</scope>
    <source>
        <strain evidence="5 6">NCTC10179</strain>
    </source>
</reference>
<keyword evidence="5" id="KW-0670">Pyruvate</keyword>
<dbReference type="InterPro" id="IPR033248">
    <property type="entry name" value="Transketolase_C"/>
</dbReference>
<dbReference type="Gene3D" id="3.40.50.970">
    <property type="match status" value="1"/>
</dbReference>
<dbReference type="InterPro" id="IPR029061">
    <property type="entry name" value="THDP-binding"/>
</dbReference>
<dbReference type="SUPFAM" id="SSF52518">
    <property type="entry name" value="Thiamin diphosphate-binding fold (THDP-binding)"/>
    <property type="match status" value="1"/>
</dbReference>
<dbReference type="Proteomes" id="UP000289497">
    <property type="component" value="Chromosome"/>
</dbReference>
<accession>A0A449B5Q2</accession>
<dbReference type="GO" id="GO:0004739">
    <property type="term" value="F:pyruvate dehydrogenase (acetyl-transferring) activity"/>
    <property type="evidence" value="ECO:0007669"/>
    <property type="project" value="UniProtKB-EC"/>
</dbReference>
<dbReference type="FunFam" id="3.40.50.920:FF:000001">
    <property type="entry name" value="Pyruvate dehydrogenase E1 beta subunit"/>
    <property type="match status" value="1"/>
</dbReference>
<dbReference type="EMBL" id="LR215039">
    <property type="protein sequence ID" value="VEU75933.1"/>
    <property type="molecule type" value="Genomic_DNA"/>
</dbReference>
<dbReference type="CDD" id="cd07036">
    <property type="entry name" value="TPP_PYR_E1-PDHc-beta_like"/>
    <property type="match status" value="1"/>
</dbReference>
<evidence type="ECO:0000256" key="2">
    <source>
        <dbReference type="ARBA" id="ARBA00023002"/>
    </source>
</evidence>
<dbReference type="OrthoDB" id="8732661at2"/>